<dbReference type="EMBL" id="QQXK01000016">
    <property type="protein sequence ID" value="RII42095.1"/>
    <property type="molecule type" value="Genomic_DNA"/>
</dbReference>
<comment type="caution">
    <text evidence="3">The sequence shown here is derived from an EMBL/GenBank/DDBJ whole genome shotgun (WGS) entry which is preliminary data.</text>
</comment>
<proteinExistence type="predicted"/>
<accession>A0A399J963</accession>
<sequence>MSRVSAPGEPGQREARQAAPAPRGGRDATDAPAPRGWVVRPATARDVARVLALYSADRRDTSAPAIAAAIHEVDACAVVAADAATGALLGFGKTHRWGESLGPAPAGLYLGGSLVRSVARRRGVGLALVLARAGWAAARGEELFSVCAADNVASVAMHRAAGFEPLAGAAGMRGIIGGGREGLLWRAPTQEGA</sequence>
<keyword evidence="3" id="KW-0808">Transferase</keyword>
<dbReference type="InterPro" id="IPR016181">
    <property type="entry name" value="Acyl_CoA_acyltransferase"/>
</dbReference>
<dbReference type="Gene3D" id="3.40.630.30">
    <property type="match status" value="1"/>
</dbReference>
<dbReference type="InterPro" id="IPR000182">
    <property type="entry name" value="GNAT_dom"/>
</dbReference>
<evidence type="ECO:0000256" key="1">
    <source>
        <dbReference type="SAM" id="MobiDB-lite"/>
    </source>
</evidence>
<protein>
    <submittedName>
        <fullName evidence="3">GNAT family N-acetyltransferase</fullName>
    </submittedName>
</protein>
<gene>
    <name evidence="3" type="ORF">DWB68_09230</name>
</gene>
<evidence type="ECO:0000313" key="3">
    <source>
        <dbReference type="EMBL" id="RII42095.1"/>
    </source>
</evidence>
<reference evidence="3 4" key="1">
    <citation type="submission" date="2018-07" db="EMBL/GenBank/DDBJ databases">
        <title>Arthrobacter sp. nov., isolated from raw cow's milk with high bacterial count.</title>
        <authorList>
            <person name="Hahne J."/>
            <person name="Isele D."/>
            <person name="Lipski A."/>
        </authorList>
    </citation>
    <scope>NUCLEOTIDE SEQUENCE [LARGE SCALE GENOMIC DNA]</scope>
    <source>
        <strain evidence="3 4">JZ R-35</strain>
    </source>
</reference>
<organism evidence="3 4">
    <name type="scientific">Galactobacter valiniphilus</name>
    <dbReference type="NCBI Taxonomy" id="2676122"/>
    <lineage>
        <taxon>Bacteria</taxon>
        <taxon>Bacillati</taxon>
        <taxon>Actinomycetota</taxon>
        <taxon>Actinomycetes</taxon>
        <taxon>Micrococcales</taxon>
        <taxon>Micrococcaceae</taxon>
        <taxon>Galactobacter</taxon>
    </lineage>
</organism>
<feature type="domain" description="N-acetyltransferase" evidence="2">
    <location>
        <begin position="37"/>
        <end position="190"/>
    </location>
</feature>
<dbReference type="AlphaFoldDB" id="A0A399J963"/>
<dbReference type="SUPFAM" id="SSF55729">
    <property type="entry name" value="Acyl-CoA N-acyltransferases (Nat)"/>
    <property type="match status" value="1"/>
</dbReference>
<evidence type="ECO:0000259" key="2">
    <source>
        <dbReference type="PROSITE" id="PS51186"/>
    </source>
</evidence>
<keyword evidence="4" id="KW-1185">Reference proteome</keyword>
<feature type="region of interest" description="Disordered" evidence="1">
    <location>
        <begin position="1"/>
        <end position="36"/>
    </location>
</feature>
<dbReference type="Pfam" id="PF00583">
    <property type="entry name" value="Acetyltransf_1"/>
    <property type="match status" value="1"/>
</dbReference>
<dbReference type="GO" id="GO:0016747">
    <property type="term" value="F:acyltransferase activity, transferring groups other than amino-acyl groups"/>
    <property type="evidence" value="ECO:0007669"/>
    <property type="project" value="InterPro"/>
</dbReference>
<dbReference type="PROSITE" id="PS51186">
    <property type="entry name" value="GNAT"/>
    <property type="match status" value="1"/>
</dbReference>
<dbReference type="Proteomes" id="UP000265419">
    <property type="component" value="Unassembled WGS sequence"/>
</dbReference>
<name>A0A399J963_9MICC</name>
<evidence type="ECO:0000313" key="4">
    <source>
        <dbReference type="Proteomes" id="UP000265419"/>
    </source>
</evidence>